<evidence type="ECO:0000256" key="4">
    <source>
        <dbReference type="ARBA" id="ARBA00023163"/>
    </source>
</evidence>
<evidence type="ECO:0000256" key="2">
    <source>
        <dbReference type="ARBA" id="ARBA00022723"/>
    </source>
</evidence>
<dbReference type="Proteomes" id="UP001239445">
    <property type="component" value="Unassembled WGS sequence"/>
</dbReference>
<dbReference type="InterPro" id="IPR007219">
    <property type="entry name" value="XnlR_reg_dom"/>
</dbReference>
<evidence type="ECO:0000256" key="5">
    <source>
        <dbReference type="ARBA" id="ARBA00023242"/>
    </source>
</evidence>
<comment type="caution">
    <text evidence="8">The sequence shown here is derived from an EMBL/GenBank/DDBJ whole genome shotgun (WGS) entry which is preliminary data.</text>
</comment>
<dbReference type="CDD" id="cd00067">
    <property type="entry name" value="GAL4"/>
    <property type="match status" value="1"/>
</dbReference>
<comment type="subcellular location">
    <subcellularLocation>
        <location evidence="1">Nucleus</location>
    </subcellularLocation>
</comment>
<organism evidence="8 9">
    <name type="scientific">Echria macrotheca</name>
    <dbReference type="NCBI Taxonomy" id="438768"/>
    <lineage>
        <taxon>Eukaryota</taxon>
        <taxon>Fungi</taxon>
        <taxon>Dikarya</taxon>
        <taxon>Ascomycota</taxon>
        <taxon>Pezizomycotina</taxon>
        <taxon>Sordariomycetes</taxon>
        <taxon>Sordariomycetidae</taxon>
        <taxon>Sordariales</taxon>
        <taxon>Schizotheciaceae</taxon>
        <taxon>Echria</taxon>
    </lineage>
</organism>
<dbReference type="GO" id="GO:0008270">
    <property type="term" value="F:zinc ion binding"/>
    <property type="evidence" value="ECO:0007669"/>
    <property type="project" value="InterPro"/>
</dbReference>
<dbReference type="SMART" id="SM00066">
    <property type="entry name" value="GAL4"/>
    <property type="match status" value="1"/>
</dbReference>
<dbReference type="PROSITE" id="PS00463">
    <property type="entry name" value="ZN2_CY6_FUNGAL_1"/>
    <property type="match status" value="1"/>
</dbReference>
<dbReference type="InterPro" id="IPR001138">
    <property type="entry name" value="Zn2Cys6_DnaBD"/>
</dbReference>
<dbReference type="InterPro" id="IPR050815">
    <property type="entry name" value="TF_fung"/>
</dbReference>
<keyword evidence="3" id="KW-0805">Transcription regulation</keyword>
<evidence type="ECO:0000313" key="9">
    <source>
        <dbReference type="Proteomes" id="UP001239445"/>
    </source>
</evidence>
<evidence type="ECO:0000259" key="7">
    <source>
        <dbReference type="PROSITE" id="PS50048"/>
    </source>
</evidence>
<keyword evidence="5" id="KW-0539">Nucleus</keyword>
<dbReference type="GO" id="GO:0006351">
    <property type="term" value="P:DNA-templated transcription"/>
    <property type="evidence" value="ECO:0007669"/>
    <property type="project" value="InterPro"/>
</dbReference>
<keyword evidence="2" id="KW-0479">Metal-binding</keyword>
<name>A0AAJ0BFQ9_9PEZI</name>
<dbReference type="AlphaFoldDB" id="A0AAJ0BFQ9"/>
<evidence type="ECO:0000256" key="3">
    <source>
        <dbReference type="ARBA" id="ARBA00023015"/>
    </source>
</evidence>
<sequence length="598" mass="64372">MSRASQACLSCRKQKRKCDKALPTCGLCARMSRACDYTETTGAGAGPGAPTAEDFLALQERLAELENRLRRNGSDADGVVAGSRPPGGSEPLWLPPGSSSRSFPSAVFLDIDAFKWAQLTIPRPAVEIPREVVEVLGRGNAVPDAAGEFFDSVHVWFPFISRKRLGAIMGGGGGGGGENGGGAPQPDVALLSLGMLLVTTREIADGVDARANPWYAAAKRFLSLLEGAGMVSLVCLQAMVLVALYEFGHGIYPAAWMSVGQCARYMDVLGIPSFRESCVVLGTASTWTEVEERRRVWWAVYVLDRAICLGNRRRCMVPEPEDHFVFPVDDEAWNEGDPARSIQHPITTPLDQPQGAFARLCQSAMLASQVLAHRQTALHNYRNNHPQPFDLASVTSLATALNTFNLTVRGQLPKVPPENYFPAAAPPVSTGCATGDGSSTASCSQVYFGYLAPRCVALSGLILLMDAYACPEDLRDGPTPGGLEGATGPRTTDEMTMQAMAVNSLRETAFLVRDVGLELLEAAMLPKAQERVSCLCLDTFYGALATLHWLHKENGNQDVQTALSDVARVIARTGMRWKAADEYMGIIEVFYNSSSSSS</sequence>
<dbReference type="PANTHER" id="PTHR47338">
    <property type="entry name" value="ZN(II)2CYS6 TRANSCRIPTION FACTOR (EUROFUNG)-RELATED"/>
    <property type="match status" value="1"/>
</dbReference>
<dbReference type="GO" id="GO:0000981">
    <property type="term" value="F:DNA-binding transcription factor activity, RNA polymerase II-specific"/>
    <property type="evidence" value="ECO:0007669"/>
    <property type="project" value="InterPro"/>
</dbReference>
<proteinExistence type="predicted"/>
<reference evidence="8" key="1">
    <citation type="submission" date="2023-06" db="EMBL/GenBank/DDBJ databases">
        <title>Genome-scale phylogeny and comparative genomics of the fungal order Sordariales.</title>
        <authorList>
            <consortium name="Lawrence Berkeley National Laboratory"/>
            <person name="Hensen N."/>
            <person name="Bonometti L."/>
            <person name="Westerberg I."/>
            <person name="Brannstrom I.O."/>
            <person name="Guillou S."/>
            <person name="Cros-Aarteil S."/>
            <person name="Calhoun S."/>
            <person name="Haridas S."/>
            <person name="Kuo A."/>
            <person name="Mondo S."/>
            <person name="Pangilinan J."/>
            <person name="Riley R."/>
            <person name="Labutti K."/>
            <person name="Andreopoulos B."/>
            <person name="Lipzen A."/>
            <person name="Chen C."/>
            <person name="Yanf M."/>
            <person name="Daum C."/>
            <person name="Ng V."/>
            <person name="Clum A."/>
            <person name="Steindorff A."/>
            <person name="Ohm R."/>
            <person name="Martin F."/>
            <person name="Silar P."/>
            <person name="Natvig D."/>
            <person name="Lalanne C."/>
            <person name="Gautier V."/>
            <person name="Ament-Velasquez S.L."/>
            <person name="Kruys A."/>
            <person name="Hutchinson M.I."/>
            <person name="Powell A.J."/>
            <person name="Barry K."/>
            <person name="Miller A.N."/>
            <person name="Grigoriev I.V."/>
            <person name="Debuchy R."/>
            <person name="Gladieux P."/>
            <person name="Thoren M.H."/>
            <person name="Johannesson H."/>
        </authorList>
    </citation>
    <scope>NUCLEOTIDE SEQUENCE</scope>
    <source>
        <strain evidence="8">PSN4</strain>
    </source>
</reference>
<keyword evidence="9" id="KW-1185">Reference proteome</keyword>
<protein>
    <recommendedName>
        <fullName evidence="7">Zn(2)-C6 fungal-type domain-containing protein</fullName>
    </recommendedName>
</protein>
<dbReference type="GO" id="GO:0005634">
    <property type="term" value="C:nucleus"/>
    <property type="evidence" value="ECO:0007669"/>
    <property type="project" value="UniProtKB-SubCell"/>
</dbReference>
<dbReference type="GO" id="GO:0003677">
    <property type="term" value="F:DNA binding"/>
    <property type="evidence" value="ECO:0007669"/>
    <property type="project" value="InterPro"/>
</dbReference>
<keyword evidence="4" id="KW-0804">Transcription</keyword>
<accession>A0AAJ0BFQ9</accession>
<feature type="region of interest" description="Disordered" evidence="6">
    <location>
        <begin position="73"/>
        <end position="97"/>
    </location>
</feature>
<gene>
    <name evidence="8" type="ORF">QBC47DRAFT_318542</name>
</gene>
<feature type="domain" description="Zn(2)-C6 fungal-type" evidence="7">
    <location>
        <begin position="7"/>
        <end position="37"/>
    </location>
</feature>
<dbReference type="SMART" id="SM00906">
    <property type="entry name" value="Fungal_trans"/>
    <property type="match status" value="1"/>
</dbReference>
<dbReference type="SUPFAM" id="SSF57701">
    <property type="entry name" value="Zn2/Cys6 DNA-binding domain"/>
    <property type="match status" value="1"/>
</dbReference>
<dbReference type="PANTHER" id="PTHR47338:SF20">
    <property type="entry name" value="ZN(II)2CYS6 TRANSCRIPTION FACTOR (EUROFUNG)"/>
    <property type="match status" value="1"/>
</dbReference>
<dbReference type="CDD" id="cd12148">
    <property type="entry name" value="fungal_TF_MHR"/>
    <property type="match status" value="1"/>
</dbReference>
<evidence type="ECO:0000313" key="8">
    <source>
        <dbReference type="EMBL" id="KAK1757434.1"/>
    </source>
</evidence>
<dbReference type="PROSITE" id="PS50048">
    <property type="entry name" value="ZN2_CY6_FUNGAL_2"/>
    <property type="match status" value="1"/>
</dbReference>
<evidence type="ECO:0000256" key="6">
    <source>
        <dbReference type="SAM" id="MobiDB-lite"/>
    </source>
</evidence>
<dbReference type="EMBL" id="MU839830">
    <property type="protein sequence ID" value="KAK1757434.1"/>
    <property type="molecule type" value="Genomic_DNA"/>
</dbReference>
<dbReference type="Gene3D" id="4.10.240.10">
    <property type="entry name" value="Zn(2)-C6 fungal-type DNA-binding domain"/>
    <property type="match status" value="1"/>
</dbReference>
<dbReference type="Pfam" id="PF04082">
    <property type="entry name" value="Fungal_trans"/>
    <property type="match status" value="1"/>
</dbReference>
<dbReference type="InterPro" id="IPR036864">
    <property type="entry name" value="Zn2-C6_fun-type_DNA-bd_sf"/>
</dbReference>
<evidence type="ECO:0000256" key="1">
    <source>
        <dbReference type="ARBA" id="ARBA00004123"/>
    </source>
</evidence>
<dbReference type="Pfam" id="PF00172">
    <property type="entry name" value="Zn_clus"/>
    <property type="match status" value="1"/>
</dbReference>